<keyword evidence="1 4" id="KW-0556">Organic radical</keyword>
<dbReference type="SUPFAM" id="SSF51998">
    <property type="entry name" value="PFL-like glycyl radical enzymes"/>
    <property type="match status" value="1"/>
</dbReference>
<dbReference type="PROSITE" id="PS51149">
    <property type="entry name" value="GLY_RADICAL_2"/>
    <property type="match status" value="1"/>
</dbReference>
<dbReference type="RefSeq" id="WP_050119454.1">
    <property type="nucleotide sequence ID" value="NZ_CAWMAB010000007.1"/>
</dbReference>
<dbReference type="AlphaFoldDB" id="A0A0T9LC04"/>
<accession>A0A0T9LC04</accession>
<dbReference type="Gene3D" id="3.20.70.20">
    <property type="match status" value="1"/>
</dbReference>
<dbReference type="Proteomes" id="UP000045824">
    <property type="component" value="Unassembled WGS sequence"/>
</dbReference>
<evidence type="ECO:0000313" key="7">
    <source>
        <dbReference type="EMBL" id="CNE74080.1"/>
    </source>
</evidence>
<evidence type="ECO:0000256" key="2">
    <source>
        <dbReference type="ARBA" id="ARBA00054709"/>
    </source>
</evidence>
<dbReference type="InterPro" id="IPR011140">
    <property type="entry name" value="Glycyl_radical_cofactor_GrcA"/>
</dbReference>
<dbReference type="GO" id="GO:0005829">
    <property type="term" value="C:cytosol"/>
    <property type="evidence" value="ECO:0007669"/>
    <property type="project" value="TreeGrafter"/>
</dbReference>
<protein>
    <recommendedName>
        <fullName evidence="3 4">Autonomous glycyl radical cofactor</fullName>
    </recommendedName>
</protein>
<dbReference type="PROSITE" id="PS00850">
    <property type="entry name" value="GLY_RADICAL_1"/>
    <property type="match status" value="1"/>
</dbReference>
<proteinExistence type="inferred from homology"/>
<feature type="domain" description="Glycine radical" evidence="6">
    <location>
        <begin position="5"/>
        <end position="127"/>
    </location>
</feature>
<dbReference type="GO" id="GO:0008861">
    <property type="term" value="F:formate C-acetyltransferase activity"/>
    <property type="evidence" value="ECO:0007669"/>
    <property type="project" value="TreeGrafter"/>
</dbReference>
<dbReference type="PANTHER" id="PTHR30191">
    <property type="entry name" value="FORMATE ACETYLTRANSFERASE"/>
    <property type="match status" value="1"/>
</dbReference>
<name>A0A0T9LC04_YERKR</name>
<evidence type="ECO:0000256" key="1">
    <source>
        <dbReference type="ARBA" id="ARBA00022818"/>
    </source>
</evidence>
<evidence type="ECO:0000256" key="4">
    <source>
        <dbReference type="HAMAP-Rule" id="MF_00806"/>
    </source>
</evidence>
<evidence type="ECO:0000256" key="3">
    <source>
        <dbReference type="ARBA" id="ARBA00074575"/>
    </source>
</evidence>
<dbReference type="HAMAP" id="MF_00806">
    <property type="entry name" value="GrcA"/>
    <property type="match status" value="1"/>
</dbReference>
<dbReference type="PIRSF" id="PIRSF000378">
    <property type="entry name" value="Gly_radicl_yfiD"/>
    <property type="match status" value="1"/>
</dbReference>
<dbReference type="InterPro" id="IPR001150">
    <property type="entry name" value="Gly_radical"/>
</dbReference>
<dbReference type="InterPro" id="IPR050244">
    <property type="entry name" value="Auton_GlycylRad_Cofactor"/>
</dbReference>
<dbReference type="Pfam" id="PF01228">
    <property type="entry name" value="Gly_radical"/>
    <property type="match status" value="1"/>
</dbReference>
<evidence type="ECO:0000259" key="6">
    <source>
        <dbReference type="PROSITE" id="PS51149"/>
    </source>
</evidence>
<sequence>MITGIQITKANNEALLNSFWLLDDEKSELRCVCAKAGYAEDQIVPAGELGQIEYREVPLEVQPTVRVEGGQHLNVNVLRRETLEDAVKHPEKYPQLTIRVSGYAVRFNALTPEQQRDVITRTFTESL</sequence>
<dbReference type="PANTHER" id="PTHR30191:SF0">
    <property type="entry name" value="FORMATE ACETYLTRANSFERASE 1"/>
    <property type="match status" value="1"/>
</dbReference>
<evidence type="ECO:0000256" key="5">
    <source>
        <dbReference type="PROSITE-ProRule" id="PRU00493"/>
    </source>
</evidence>
<dbReference type="InterPro" id="IPR019777">
    <property type="entry name" value="Form_AcTrfase_GR_CS"/>
</dbReference>
<comment type="function">
    <text evidence="2 4">Acts as a radical domain for damaged PFL and possibly other radical proteins.</text>
</comment>
<evidence type="ECO:0000313" key="8">
    <source>
        <dbReference type="Proteomes" id="UP000045824"/>
    </source>
</evidence>
<dbReference type="NCBIfam" id="TIGR04365">
    <property type="entry name" value="spare_glycyl"/>
    <property type="match status" value="1"/>
</dbReference>
<dbReference type="EMBL" id="CPYI01000007">
    <property type="protein sequence ID" value="CNE74080.1"/>
    <property type="molecule type" value="Genomic_DNA"/>
</dbReference>
<feature type="modified residue" description="Glycine radical" evidence="4 5">
    <location>
        <position position="102"/>
    </location>
</feature>
<dbReference type="FunFam" id="3.20.70.20:FF:000002">
    <property type="entry name" value="Autonomous glycyl radical cofactor"/>
    <property type="match status" value="1"/>
</dbReference>
<organism evidence="7 8">
    <name type="scientific">Yersinia kristensenii</name>
    <dbReference type="NCBI Taxonomy" id="28152"/>
    <lineage>
        <taxon>Bacteria</taxon>
        <taxon>Pseudomonadati</taxon>
        <taxon>Pseudomonadota</taxon>
        <taxon>Gammaproteobacteria</taxon>
        <taxon>Enterobacterales</taxon>
        <taxon>Yersiniaceae</taxon>
        <taxon>Yersinia</taxon>
    </lineage>
</organism>
<reference evidence="7 8" key="1">
    <citation type="submission" date="2015-03" db="EMBL/GenBank/DDBJ databases">
        <authorList>
            <person name="Murphy D."/>
        </authorList>
    </citation>
    <scope>NUCLEOTIDE SEQUENCE [LARGE SCALE GENOMIC DNA]</scope>
    <source>
        <strain evidence="7 8">FCF326</strain>
    </source>
</reference>
<gene>
    <name evidence="4 7" type="primary">grcA</name>
    <name evidence="7" type="ORF">ERS008491_02145</name>
</gene>